<accession>A0A6B2M0J6</accession>
<keyword evidence="1" id="KW-0732">Signal</keyword>
<keyword evidence="3" id="KW-1185">Reference proteome</keyword>
<evidence type="ECO:0000313" key="2">
    <source>
        <dbReference type="EMBL" id="NDV61270.1"/>
    </source>
</evidence>
<proteinExistence type="predicted"/>
<dbReference type="AlphaFoldDB" id="A0A6B2M0J6"/>
<sequence length="254" mass="27671">MKKQLHLKKLQLIPIALPLCLLCTRNIEASVLMFETFETEGLGTRFLATNSFSDGADDYFIRTDGNAGATGIPEYTHYGDTWYWAAEDIDSTDNPSGEAILDFANIDLTGFDSFTISIDIGAGSIVTFDSVDDFVFVQYRIDAGSWQTALAFQNDGQTFNSNMRQDLNFDGIGEGTMLGFAMQTFTSAAFPITGSLLDVRIDTVVNGGGEAVAFDNIQVVGVPEPAAMALVFGLVAGLFTFKRFLPQREIESRA</sequence>
<dbReference type="Proteomes" id="UP000478417">
    <property type="component" value="Unassembled WGS sequence"/>
</dbReference>
<protein>
    <recommendedName>
        <fullName evidence="4">PEP-CTERM protein-sorting domain-containing protein</fullName>
    </recommendedName>
</protein>
<feature type="chain" id="PRO_5025559570" description="PEP-CTERM protein-sorting domain-containing protein" evidence="1">
    <location>
        <begin position="30"/>
        <end position="254"/>
    </location>
</feature>
<evidence type="ECO:0008006" key="4">
    <source>
        <dbReference type="Google" id="ProtNLM"/>
    </source>
</evidence>
<dbReference type="EMBL" id="JAAGNX010000001">
    <property type="protein sequence ID" value="NDV61270.1"/>
    <property type="molecule type" value="Genomic_DNA"/>
</dbReference>
<gene>
    <name evidence="2" type="ORF">G0Q06_02265</name>
</gene>
<name>A0A6B2M0J6_9BACT</name>
<dbReference type="RefSeq" id="WP_163962051.1">
    <property type="nucleotide sequence ID" value="NZ_JAAGNX010000001.1"/>
</dbReference>
<feature type="signal peptide" evidence="1">
    <location>
        <begin position="1"/>
        <end position="29"/>
    </location>
</feature>
<reference evidence="2 3" key="1">
    <citation type="submission" date="2020-02" db="EMBL/GenBank/DDBJ databases">
        <title>Albibacoteraceae fam. nov., the first described family within the subdivision 4 Verrucomicrobia.</title>
        <authorList>
            <person name="Xi F."/>
        </authorList>
    </citation>
    <scope>NUCLEOTIDE SEQUENCE [LARGE SCALE GENOMIC DNA]</scope>
    <source>
        <strain evidence="2 3">CK1056</strain>
    </source>
</reference>
<evidence type="ECO:0000256" key="1">
    <source>
        <dbReference type="SAM" id="SignalP"/>
    </source>
</evidence>
<comment type="caution">
    <text evidence="2">The sequence shown here is derived from an EMBL/GenBank/DDBJ whole genome shotgun (WGS) entry which is preliminary data.</text>
</comment>
<organism evidence="2 3">
    <name type="scientific">Oceanipulchritudo coccoides</name>
    <dbReference type="NCBI Taxonomy" id="2706888"/>
    <lineage>
        <taxon>Bacteria</taxon>
        <taxon>Pseudomonadati</taxon>
        <taxon>Verrucomicrobiota</taxon>
        <taxon>Opitutia</taxon>
        <taxon>Puniceicoccales</taxon>
        <taxon>Oceanipulchritudinaceae</taxon>
        <taxon>Oceanipulchritudo</taxon>
    </lineage>
</organism>
<evidence type="ECO:0000313" key="3">
    <source>
        <dbReference type="Proteomes" id="UP000478417"/>
    </source>
</evidence>